<accession>A0A0F7HKW1</accession>
<dbReference type="InterPro" id="IPR051928">
    <property type="entry name" value="NorD/CobT"/>
</dbReference>
<protein>
    <recommendedName>
        <fullName evidence="6">VWFA domain-containing protein</fullName>
    </recommendedName>
</protein>
<evidence type="ECO:0008006" key="6">
    <source>
        <dbReference type="Google" id="ProtNLM"/>
    </source>
</evidence>
<name>A0A0F7HKW1_9STAP</name>
<evidence type="ECO:0000256" key="1">
    <source>
        <dbReference type="SAM" id="MobiDB-lite"/>
    </source>
</evidence>
<evidence type="ECO:0000313" key="3">
    <source>
        <dbReference type="EMBL" id="SFK60873.1"/>
    </source>
</evidence>
<dbReference type="PANTHER" id="PTHR41248">
    <property type="entry name" value="NORD PROTEIN"/>
    <property type="match status" value="1"/>
</dbReference>
<feature type="compositionally biased region" description="Basic and acidic residues" evidence="1">
    <location>
        <begin position="236"/>
        <end position="248"/>
    </location>
</feature>
<reference evidence="4" key="2">
    <citation type="submission" date="2015-04" db="EMBL/GenBank/DDBJ databases">
        <title>Complete genome sequence of Salinicoccus halodurans strain H3B36, isolated from the Qaidam basin of China.</title>
        <authorList>
            <person name="Ma Y."/>
            <person name="Jiang K."/>
            <person name="Xue Y."/>
        </authorList>
    </citation>
    <scope>NUCLEOTIDE SEQUENCE [LARGE SCALE GENOMIC DNA]</scope>
    <source>
        <strain evidence="4">H3B36</strain>
    </source>
</reference>
<dbReference type="AlphaFoldDB" id="A0A0F7HKW1"/>
<dbReference type="InterPro" id="IPR036465">
    <property type="entry name" value="vWFA_dom_sf"/>
</dbReference>
<gene>
    <name evidence="2" type="ORF">AAT16_07705</name>
    <name evidence="3" type="ORF">SAMN05216235_0788</name>
</gene>
<sequence>MGYSFIKFNDEIIDSKVMMELTDLTRLLFKDKDVSVSVRKYSYFNPSTNTMNVSTFWKHRYDISEIEGFRHDILTRFQSDAVFDYNEFENVKDRNILFQQIFLTLEHYRNRREAISQRPFIEHMIEPGDIILMAEYEKPANNDAEFFLKTLNRAVLEHKDHFKINDYSFNIISRSTKESIDMTDKMLKEVSLDDRLSTYHQIHDMPFNDISVYTHTTPYRKDRAELQSEDDESDIEHDTGRVDTKTDRDADDAGILGETGDNAAKKNRHNIENTYDDDVEDFYEGFGHNLGDNTINDKSAANTHAELIIKKPKIKMVNYDKYRIKYDFYNDLAQQVIGDITKILNFKMNEFQTNRSSGKLMKNPIGPIISGSHKIFTKKVSESKEVDAAFSIILDQSYSMTEHMEDCINGVIIINNILKSLNIPQRIVSHHEDSFEIMGDHYPNYLYEHLDFDKSKYYYPVSLLDIESSGDNRDGFIFRHEIDVLNKRMEKDKFMIIFSDGLPSAEQYNQSGVIDTHEAINEARKNGIRVMNVFIDVENEENTREAIKNIYGQNTIIVEKPEEIAHILPNVIERIIKSLII</sequence>
<dbReference type="KEGG" id="shv:AAT16_07705"/>
<dbReference type="Proteomes" id="UP000183090">
    <property type="component" value="Unassembled WGS sequence"/>
</dbReference>
<proteinExistence type="predicted"/>
<dbReference type="PANTHER" id="PTHR41248:SF1">
    <property type="entry name" value="NORD PROTEIN"/>
    <property type="match status" value="1"/>
</dbReference>
<evidence type="ECO:0000313" key="2">
    <source>
        <dbReference type="EMBL" id="AKG74128.1"/>
    </source>
</evidence>
<dbReference type="RefSeq" id="WP_046790313.1">
    <property type="nucleotide sequence ID" value="NZ_CP011366.1"/>
</dbReference>
<evidence type="ECO:0000313" key="4">
    <source>
        <dbReference type="Proteomes" id="UP000034029"/>
    </source>
</evidence>
<dbReference type="EMBL" id="FOTB01000001">
    <property type="protein sequence ID" value="SFK60873.1"/>
    <property type="molecule type" value="Genomic_DNA"/>
</dbReference>
<reference evidence="3 5" key="3">
    <citation type="submission" date="2016-10" db="EMBL/GenBank/DDBJ databases">
        <authorList>
            <person name="Varghese N."/>
            <person name="Submissions S."/>
        </authorList>
    </citation>
    <scope>NUCLEOTIDE SEQUENCE [LARGE SCALE GENOMIC DNA]</scope>
    <source>
        <strain evidence="3 5">CGMCC 1.6501</strain>
    </source>
</reference>
<dbReference type="Gene3D" id="3.40.50.410">
    <property type="entry name" value="von Willebrand factor, type A domain"/>
    <property type="match status" value="1"/>
</dbReference>
<evidence type="ECO:0000313" key="5">
    <source>
        <dbReference type="Proteomes" id="UP000183090"/>
    </source>
</evidence>
<keyword evidence="4" id="KW-1185">Reference proteome</keyword>
<dbReference type="Proteomes" id="UP000034029">
    <property type="component" value="Chromosome"/>
</dbReference>
<dbReference type="OrthoDB" id="2370292at2"/>
<feature type="region of interest" description="Disordered" evidence="1">
    <location>
        <begin position="224"/>
        <end position="261"/>
    </location>
</feature>
<organism evidence="3 5">
    <name type="scientific">Salinicoccus halodurans</name>
    <dbReference type="NCBI Taxonomy" id="407035"/>
    <lineage>
        <taxon>Bacteria</taxon>
        <taxon>Bacillati</taxon>
        <taxon>Bacillota</taxon>
        <taxon>Bacilli</taxon>
        <taxon>Bacillales</taxon>
        <taxon>Staphylococcaceae</taxon>
        <taxon>Salinicoccus</taxon>
    </lineage>
</organism>
<dbReference type="SUPFAM" id="SSF53300">
    <property type="entry name" value="vWA-like"/>
    <property type="match status" value="1"/>
</dbReference>
<reference evidence="2 4" key="1">
    <citation type="journal article" date="2015" name="Int. J. Syst. Evol. Microbiol.">
        <title>Complete genome sequence of Salinicoccus halodurans H3B36, isolated from the Qaidam Basin in China.</title>
        <authorList>
            <person name="Jiang K."/>
            <person name="Xue Y."/>
            <person name="Ma Y."/>
        </authorList>
    </citation>
    <scope>NUCLEOTIDE SEQUENCE [LARGE SCALE GENOMIC DNA]</scope>
    <source>
        <strain evidence="2 4">H3B36</strain>
    </source>
</reference>
<dbReference type="EMBL" id="CP011366">
    <property type="protein sequence ID" value="AKG74128.1"/>
    <property type="molecule type" value="Genomic_DNA"/>
</dbReference>